<gene>
    <name evidence="3" type="ORF">PXH66_22875</name>
</gene>
<organism evidence="3 4">
    <name type="scientific">Synoicihabitans lomoniglobus</name>
    <dbReference type="NCBI Taxonomy" id="2909285"/>
    <lineage>
        <taxon>Bacteria</taxon>
        <taxon>Pseudomonadati</taxon>
        <taxon>Verrucomicrobiota</taxon>
        <taxon>Opitutia</taxon>
        <taxon>Opitutales</taxon>
        <taxon>Opitutaceae</taxon>
        <taxon>Synoicihabitans</taxon>
    </lineage>
</organism>
<feature type="compositionally biased region" description="Pro residues" evidence="1">
    <location>
        <begin position="136"/>
        <end position="145"/>
    </location>
</feature>
<reference evidence="3" key="1">
    <citation type="submission" date="2023-03" db="EMBL/GenBank/DDBJ databases">
        <title>Lomoglobus Profundus gen. nov., sp. nov., a novel member of the phylum Verrucomicrobia, isolated from deep-marine sediment of South China Sea.</title>
        <authorList>
            <person name="Ahmad T."/>
            <person name="Ishaq S.E."/>
            <person name="Wang F."/>
        </authorList>
    </citation>
    <scope>NUCLEOTIDE SEQUENCE</scope>
    <source>
        <strain evidence="3">LMO-M01</strain>
    </source>
</reference>
<dbReference type="AlphaFoldDB" id="A0AAF0CIB2"/>
<protein>
    <recommendedName>
        <fullName evidence="5">LapA family protein</fullName>
    </recommendedName>
</protein>
<accession>A0AAF0CIB2</accession>
<evidence type="ECO:0000256" key="1">
    <source>
        <dbReference type="SAM" id="MobiDB-lite"/>
    </source>
</evidence>
<evidence type="ECO:0000313" key="4">
    <source>
        <dbReference type="Proteomes" id="UP001218638"/>
    </source>
</evidence>
<dbReference type="Proteomes" id="UP001218638">
    <property type="component" value="Chromosome"/>
</dbReference>
<evidence type="ECO:0000313" key="3">
    <source>
        <dbReference type="EMBL" id="WED65192.1"/>
    </source>
</evidence>
<keyword evidence="2" id="KW-0472">Membrane</keyword>
<feature type="transmembrane region" description="Helical" evidence="2">
    <location>
        <begin position="7"/>
        <end position="27"/>
    </location>
</feature>
<evidence type="ECO:0008006" key="5">
    <source>
        <dbReference type="Google" id="ProtNLM"/>
    </source>
</evidence>
<feature type="region of interest" description="Disordered" evidence="1">
    <location>
        <begin position="121"/>
        <end position="145"/>
    </location>
</feature>
<name>A0AAF0CIB2_9BACT</name>
<sequence>MKPRTLVMSVVTALVTVFVILNWNVFITPTPLSFGFSTIEIPLGMVMLALTLGTYVLMTTYANHLRKSALIQAGISAEELQKQRRLADQAEASRFTELRNFLNEEFKQLAESRAQFHRDVNERLSALENRREPMAASPPPDDSPA</sequence>
<dbReference type="EMBL" id="CP119075">
    <property type="protein sequence ID" value="WED65192.1"/>
    <property type="molecule type" value="Genomic_DNA"/>
</dbReference>
<dbReference type="RefSeq" id="WP_330929580.1">
    <property type="nucleotide sequence ID" value="NZ_CP119075.1"/>
</dbReference>
<keyword evidence="2" id="KW-0812">Transmembrane</keyword>
<dbReference type="KEGG" id="slom:PXH66_22875"/>
<feature type="transmembrane region" description="Helical" evidence="2">
    <location>
        <begin position="39"/>
        <end position="58"/>
    </location>
</feature>
<evidence type="ECO:0000256" key="2">
    <source>
        <dbReference type="SAM" id="Phobius"/>
    </source>
</evidence>
<keyword evidence="4" id="KW-1185">Reference proteome</keyword>
<proteinExistence type="predicted"/>
<keyword evidence="2" id="KW-1133">Transmembrane helix</keyword>